<dbReference type="EMBL" id="JACRSX010000008">
    <property type="protein sequence ID" value="MBC8562523.1"/>
    <property type="molecule type" value="Genomic_DNA"/>
</dbReference>
<dbReference type="Gene3D" id="1.10.260.40">
    <property type="entry name" value="lambda repressor-like DNA-binding domains"/>
    <property type="match status" value="1"/>
</dbReference>
<sequence>MKKNPVPLQAQDFALRLSKLRESKEISACTMSYDLGHSRSYINGIELQKYLPSFTEFIEICNYLNVTPNDLFLPTSDSPPLEISPTQLLAILLPLCDELNPRQVSYLYYLLRDFLP</sequence>
<evidence type="ECO:0000259" key="1">
    <source>
        <dbReference type="PROSITE" id="PS50943"/>
    </source>
</evidence>
<organism evidence="2 3">
    <name type="scientific">Jutongia huaianensis</name>
    <dbReference type="NCBI Taxonomy" id="2763668"/>
    <lineage>
        <taxon>Bacteria</taxon>
        <taxon>Bacillati</taxon>
        <taxon>Bacillota</taxon>
        <taxon>Clostridia</taxon>
        <taxon>Lachnospirales</taxon>
        <taxon>Lachnospiraceae</taxon>
        <taxon>Jutongia</taxon>
    </lineage>
</organism>
<dbReference type="SMART" id="SM00530">
    <property type="entry name" value="HTH_XRE"/>
    <property type="match status" value="1"/>
</dbReference>
<dbReference type="Pfam" id="PF12844">
    <property type="entry name" value="HTH_19"/>
    <property type="match status" value="1"/>
</dbReference>
<evidence type="ECO:0000313" key="3">
    <source>
        <dbReference type="Proteomes" id="UP000606193"/>
    </source>
</evidence>
<protein>
    <submittedName>
        <fullName evidence="2">Helix-turn-helix transcriptional regulator</fullName>
    </submittedName>
</protein>
<dbReference type="CDD" id="cd00093">
    <property type="entry name" value="HTH_XRE"/>
    <property type="match status" value="1"/>
</dbReference>
<dbReference type="InterPro" id="IPR010982">
    <property type="entry name" value="Lambda_DNA-bd_dom_sf"/>
</dbReference>
<gene>
    <name evidence="2" type="ORF">H8704_07765</name>
</gene>
<dbReference type="SUPFAM" id="SSF47413">
    <property type="entry name" value="lambda repressor-like DNA-binding domains"/>
    <property type="match status" value="1"/>
</dbReference>
<evidence type="ECO:0000313" key="2">
    <source>
        <dbReference type="EMBL" id="MBC8562523.1"/>
    </source>
</evidence>
<dbReference type="InterPro" id="IPR001387">
    <property type="entry name" value="Cro/C1-type_HTH"/>
</dbReference>
<dbReference type="RefSeq" id="WP_022465402.1">
    <property type="nucleotide sequence ID" value="NZ_JACRSX010000008.1"/>
</dbReference>
<keyword evidence="3" id="KW-1185">Reference proteome</keyword>
<comment type="caution">
    <text evidence="2">The sequence shown here is derived from an EMBL/GenBank/DDBJ whole genome shotgun (WGS) entry which is preliminary data.</text>
</comment>
<feature type="domain" description="HTH cro/C1-type" evidence="1">
    <location>
        <begin position="17"/>
        <end position="71"/>
    </location>
</feature>
<name>A0ABR7N3D4_9FIRM</name>
<dbReference type="PROSITE" id="PS50943">
    <property type="entry name" value="HTH_CROC1"/>
    <property type="match status" value="1"/>
</dbReference>
<dbReference type="Proteomes" id="UP000606193">
    <property type="component" value="Unassembled WGS sequence"/>
</dbReference>
<reference evidence="2 3" key="1">
    <citation type="submission" date="2020-08" db="EMBL/GenBank/DDBJ databases">
        <title>Genome public.</title>
        <authorList>
            <person name="Liu C."/>
            <person name="Sun Q."/>
        </authorList>
    </citation>
    <scope>NUCLEOTIDE SEQUENCE [LARGE SCALE GENOMIC DNA]</scope>
    <source>
        <strain evidence="2 3">NSJ-37</strain>
    </source>
</reference>
<accession>A0ABR7N3D4</accession>
<proteinExistence type="predicted"/>